<dbReference type="EMBL" id="CP021780">
    <property type="protein sequence ID" value="ASA19730.1"/>
    <property type="molecule type" value="Genomic_DNA"/>
</dbReference>
<gene>
    <name evidence="1" type="ORF">B9T62_02220</name>
</gene>
<protein>
    <submittedName>
        <fullName evidence="1">Uncharacterized protein</fullName>
    </submittedName>
</protein>
<organism evidence="1 2">
    <name type="scientific">Paenibacillus donghaensis</name>
    <dbReference type="NCBI Taxonomy" id="414771"/>
    <lineage>
        <taxon>Bacteria</taxon>
        <taxon>Bacillati</taxon>
        <taxon>Bacillota</taxon>
        <taxon>Bacilli</taxon>
        <taxon>Bacillales</taxon>
        <taxon>Paenibacillaceae</taxon>
        <taxon>Paenibacillus</taxon>
    </lineage>
</organism>
<dbReference type="KEGG" id="pdh:B9T62_02220"/>
<dbReference type="AlphaFoldDB" id="A0A2Z2KA28"/>
<proteinExistence type="predicted"/>
<dbReference type="OrthoDB" id="1453019at1239"/>
<accession>A0A2Z2KA28</accession>
<dbReference type="RefSeq" id="WP_087913755.1">
    <property type="nucleotide sequence ID" value="NZ_CP021780.1"/>
</dbReference>
<keyword evidence="2" id="KW-1185">Reference proteome</keyword>
<evidence type="ECO:0000313" key="2">
    <source>
        <dbReference type="Proteomes" id="UP000249890"/>
    </source>
</evidence>
<reference evidence="1 2" key="1">
    <citation type="submission" date="2017-06" db="EMBL/GenBank/DDBJ databases">
        <title>Complete genome sequence of Paenibacillus donghaensis KCTC 13049T isolated from East Sea sediment, South Korea.</title>
        <authorList>
            <person name="Jung B.K."/>
            <person name="Hong S.-J."/>
            <person name="Shin J.-H."/>
        </authorList>
    </citation>
    <scope>NUCLEOTIDE SEQUENCE [LARGE SCALE GENOMIC DNA]</scope>
    <source>
        <strain evidence="1 2">KCTC 13049</strain>
    </source>
</reference>
<dbReference type="Proteomes" id="UP000249890">
    <property type="component" value="Chromosome"/>
</dbReference>
<name>A0A2Z2KA28_9BACL</name>
<evidence type="ECO:0000313" key="1">
    <source>
        <dbReference type="EMBL" id="ASA19730.1"/>
    </source>
</evidence>
<sequence>MEETVNDGLVINHKEQLQFEFILKVNKSAYNHSFTLELKVGVKRLYVVSKISNFLEHLEQGKPLYFTKQFTFDPLNQE</sequence>